<dbReference type="InterPro" id="IPR030985">
    <property type="entry name" value="PpiC-rel_mature"/>
</dbReference>
<dbReference type="EMBL" id="CP017717">
    <property type="protein sequence ID" value="AQZ68627.1"/>
    <property type="molecule type" value="Genomic_DNA"/>
</dbReference>
<proteinExistence type="predicted"/>
<evidence type="ECO:0000313" key="1">
    <source>
        <dbReference type="EMBL" id="AQZ68627.1"/>
    </source>
</evidence>
<dbReference type="OrthoDB" id="3533272at2"/>
<dbReference type="NCBIfam" id="TIGR04500">
    <property type="entry name" value="PpiC_rel_mature"/>
    <property type="match status" value="1"/>
</dbReference>
<protein>
    <submittedName>
        <fullName evidence="1">Uncharacterized protein</fullName>
    </submittedName>
</protein>
<dbReference type="Proteomes" id="UP000190797">
    <property type="component" value="Chromosome"/>
</dbReference>
<dbReference type="AlphaFoldDB" id="A0A1V0AEJ0"/>
<name>A0A1V0AEJ0_9ACTN</name>
<dbReference type="STRING" id="1909395.BKM31_50525"/>
<evidence type="ECO:0000313" key="2">
    <source>
        <dbReference type="Proteomes" id="UP000190797"/>
    </source>
</evidence>
<sequence>MTQPALGAALESGVSLLRGLTRRRSAVDDARRAAATWAAAHPSLAAQLVSNPRPGSPIVDYDLLIDDPEGGTIMLGVQPDDGTSWLVDHSTHWAAGNLLSVDGMQISVPEAMLMLRSLTRAGLSPQEELVRFCVLRGAAAKEEVDLDDVQAAADAFRRRHGLLTGEAMRKWLERMGMSAEAFHDHMVTNAKDQRFRTRKRAELAPEYLSRHRDRFARVWAVWAVSGEPVDPAELDGSLGDRWDVRVSRVRAWSGELPEPLRAVPAGGEAGPVPFEDGHLTGAVLKREDAVADADTLAAAGTAAFDDWLAEAAERARVTWHWL</sequence>
<dbReference type="RefSeq" id="WP_080045009.1">
    <property type="nucleotide sequence ID" value="NZ_CP017717.1"/>
</dbReference>
<organism evidence="1 2">
    <name type="scientific">[Actinomadura] parvosata subsp. kistnae</name>
    <dbReference type="NCBI Taxonomy" id="1909395"/>
    <lineage>
        <taxon>Bacteria</taxon>
        <taxon>Bacillati</taxon>
        <taxon>Actinomycetota</taxon>
        <taxon>Actinomycetes</taxon>
        <taxon>Streptosporangiales</taxon>
        <taxon>Streptosporangiaceae</taxon>
        <taxon>Nonomuraea</taxon>
    </lineage>
</organism>
<dbReference type="KEGG" id="noa:BKM31_50525"/>
<gene>
    <name evidence="1" type="ORF">BKM31_50525</name>
</gene>
<accession>A0A1V0AEJ0</accession>
<reference evidence="2" key="1">
    <citation type="journal article" date="2017" name="Med. Chem. Commun.">
        <title>Nonomuraea sp. ATCC 55076 harbours the largest actinomycete chromosome to date and the kistamicin biosynthetic gene cluster.</title>
        <authorList>
            <person name="Nazari B."/>
            <person name="Forneris C.C."/>
            <person name="Gibson M.I."/>
            <person name="Moon K."/>
            <person name="Schramma K.R."/>
            <person name="Seyedsayamdost M.R."/>
        </authorList>
    </citation>
    <scope>NUCLEOTIDE SEQUENCE [LARGE SCALE GENOMIC DNA]</scope>
    <source>
        <strain evidence="2">ATCC 55076</strain>
    </source>
</reference>
<keyword evidence="2" id="KW-1185">Reference proteome</keyword>